<accession>A0A7G6Y857</accession>
<gene>
    <name evidence="2" type="ORF">F1C12_05755</name>
</gene>
<keyword evidence="1" id="KW-1133">Transmembrane helix</keyword>
<keyword evidence="1" id="KW-0812">Transmembrane</keyword>
<feature type="transmembrane region" description="Helical" evidence="1">
    <location>
        <begin position="222"/>
        <end position="241"/>
    </location>
</feature>
<feature type="transmembrane region" description="Helical" evidence="1">
    <location>
        <begin position="323"/>
        <end position="345"/>
    </location>
</feature>
<feature type="transmembrane region" description="Helical" evidence="1">
    <location>
        <begin position="67"/>
        <end position="86"/>
    </location>
</feature>
<feature type="transmembrane region" description="Helical" evidence="1">
    <location>
        <begin position="93"/>
        <end position="112"/>
    </location>
</feature>
<organism evidence="2 3">
    <name type="scientific">Leifsonia shinshuensis</name>
    <dbReference type="NCBI Taxonomy" id="150026"/>
    <lineage>
        <taxon>Bacteria</taxon>
        <taxon>Bacillati</taxon>
        <taxon>Actinomycetota</taxon>
        <taxon>Actinomycetes</taxon>
        <taxon>Micrococcales</taxon>
        <taxon>Microbacteriaceae</taxon>
        <taxon>Leifsonia</taxon>
    </lineage>
</organism>
<dbReference type="Proteomes" id="UP000515511">
    <property type="component" value="Chromosome"/>
</dbReference>
<reference evidence="3" key="1">
    <citation type="submission" date="2019-09" db="EMBL/GenBank/DDBJ databases">
        <title>Antimicrobial potential of Antarctic Bacteria.</title>
        <authorList>
            <person name="Benaud N."/>
            <person name="Edwards R.J."/>
            <person name="Ferrari B.C."/>
        </authorList>
    </citation>
    <scope>NUCLEOTIDE SEQUENCE [LARGE SCALE GENOMIC DNA]</scope>
    <source>
        <strain evidence="3">INR9</strain>
    </source>
</reference>
<feature type="transmembrane region" description="Helical" evidence="1">
    <location>
        <begin position="247"/>
        <end position="273"/>
    </location>
</feature>
<dbReference type="RefSeq" id="WP_185277847.1">
    <property type="nucleotide sequence ID" value="NZ_CP043641.1"/>
</dbReference>
<sequence length="367" mass="40101">MTRALNAVGRWFERGDFAPRDVALFRIVLATLLLAAFPQFRWAAEYPQTFFRPPVGPFVLLGGIPPIEFLSALEVVLAMALVALLIGFCTRTASVLVSVVSVFGLGVSYSLGKVDGTFYLMIAPVFLLFTRWGDTLSIDALLRRRRGRPARASTPQWPLRLYAVATASAMLTAALPKISNGWLSTTYSATYAALVVEYFGNDRTGWLAGFFLRLDSPLFWEALDWLTVIAEAALVVLVFTWRSWRIGLAVMCLFHVGVLITLTIAFWQNVVAYSSFLLWSRLPLPKLRSVPRTWPIAAAPVVVVAGGLGVWWAVTAFGPATSWLGPVIVLAGGAVAVVYLAGLVLRGPGRVVRRDGSVRVAAAEQRD</sequence>
<protein>
    <recommendedName>
        <fullName evidence="4">HTTM domain-containing protein</fullName>
    </recommendedName>
</protein>
<dbReference type="EMBL" id="CP043641">
    <property type="protein sequence ID" value="QNE34672.1"/>
    <property type="molecule type" value="Genomic_DNA"/>
</dbReference>
<evidence type="ECO:0000256" key="1">
    <source>
        <dbReference type="SAM" id="Phobius"/>
    </source>
</evidence>
<feature type="transmembrane region" description="Helical" evidence="1">
    <location>
        <begin position="118"/>
        <end position="138"/>
    </location>
</feature>
<name>A0A7G6Y857_9MICO</name>
<evidence type="ECO:0000313" key="3">
    <source>
        <dbReference type="Proteomes" id="UP000515511"/>
    </source>
</evidence>
<evidence type="ECO:0000313" key="2">
    <source>
        <dbReference type="EMBL" id="QNE34672.1"/>
    </source>
</evidence>
<feature type="transmembrane region" description="Helical" evidence="1">
    <location>
        <begin position="159"/>
        <end position="176"/>
    </location>
</feature>
<feature type="transmembrane region" description="Helical" evidence="1">
    <location>
        <begin position="294"/>
        <end position="317"/>
    </location>
</feature>
<evidence type="ECO:0008006" key="4">
    <source>
        <dbReference type="Google" id="ProtNLM"/>
    </source>
</evidence>
<dbReference type="AlphaFoldDB" id="A0A7G6Y857"/>
<keyword evidence="1" id="KW-0472">Membrane</keyword>
<dbReference type="KEGG" id="lse:F1C12_05755"/>
<proteinExistence type="predicted"/>